<feature type="domain" description="Cupin type-2" evidence="1">
    <location>
        <begin position="40"/>
        <end position="98"/>
    </location>
</feature>
<dbReference type="InterPro" id="IPR014710">
    <property type="entry name" value="RmlC-like_jellyroll"/>
</dbReference>
<accession>A0A0J6SSC8</accession>
<dbReference type="CDD" id="cd02238">
    <property type="entry name" value="cupin_KdgF"/>
    <property type="match status" value="1"/>
</dbReference>
<dbReference type="PANTHER" id="PTHR40112:SF1">
    <property type="entry name" value="H2HPP ISOMERASE"/>
    <property type="match status" value="1"/>
</dbReference>
<dbReference type="OrthoDB" id="9811153at2"/>
<dbReference type="PATRIC" id="fig|298794.3.peg.196"/>
<evidence type="ECO:0000313" key="2">
    <source>
        <dbReference type="EMBL" id="KMO36283.1"/>
    </source>
</evidence>
<name>A0A0J6SSC8_9HYPH</name>
<dbReference type="EMBL" id="LABY01000102">
    <property type="protein sequence ID" value="KMO36283.1"/>
    <property type="molecule type" value="Genomic_DNA"/>
</dbReference>
<evidence type="ECO:0000313" key="3">
    <source>
        <dbReference type="Proteomes" id="UP000035955"/>
    </source>
</evidence>
<evidence type="ECO:0000259" key="1">
    <source>
        <dbReference type="Pfam" id="PF07883"/>
    </source>
</evidence>
<gene>
    <name evidence="2" type="ORF">VQ02_15970</name>
</gene>
<dbReference type="Proteomes" id="UP000035955">
    <property type="component" value="Unassembled WGS sequence"/>
</dbReference>
<dbReference type="InterPro" id="IPR013096">
    <property type="entry name" value="Cupin_2"/>
</dbReference>
<dbReference type="InterPro" id="IPR052535">
    <property type="entry name" value="Bacilysin_H2HPP_isomerase"/>
</dbReference>
<organism evidence="2 3">
    <name type="scientific">Methylobacterium variabile</name>
    <dbReference type="NCBI Taxonomy" id="298794"/>
    <lineage>
        <taxon>Bacteria</taxon>
        <taxon>Pseudomonadati</taxon>
        <taxon>Pseudomonadota</taxon>
        <taxon>Alphaproteobacteria</taxon>
        <taxon>Hyphomicrobiales</taxon>
        <taxon>Methylobacteriaceae</taxon>
        <taxon>Methylobacterium</taxon>
    </lineage>
</organism>
<dbReference type="InterPro" id="IPR025499">
    <property type="entry name" value="KdgF"/>
</dbReference>
<proteinExistence type="predicted"/>
<sequence length="120" mass="12763">MRMTRRGQVFTRGAEVAWEPAGEGVRRQVLAYDDGVMLVRVAFEAGAIGPAHSHPHVQCTLVERGVFDITIAGETARLTAGDSFLVPSGAVHSAVAVEAGALTDVFTPMREDFVAAQETP</sequence>
<comment type="caution">
    <text evidence="2">The sequence shown here is derived from an EMBL/GenBank/DDBJ whole genome shotgun (WGS) entry which is preliminary data.</text>
</comment>
<dbReference type="PIRSF" id="PIRSF029883">
    <property type="entry name" value="KdgF"/>
    <property type="match status" value="1"/>
</dbReference>
<keyword evidence="3" id="KW-1185">Reference proteome</keyword>
<dbReference type="Pfam" id="PF07883">
    <property type="entry name" value="Cupin_2"/>
    <property type="match status" value="1"/>
</dbReference>
<protein>
    <submittedName>
        <fullName evidence="2">Cupin</fullName>
    </submittedName>
</protein>
<dbReference type="Gene3D" id="2.60.120.10">
    <property type="entry name" value="Jelly Rolls"/>
    <property type="match status" value="1"/>
</dbReference>
<dbReference type="InterPro" id="IPR011051">
    <property type="entry name" value="RmlC_Cupin_sf"/>
</dbReference>
<dbReference type="SUPFAM" id="SSF51182">
    <property type="entry name" value="RmlC-like cupins"/>
    <property type="match status" value="1"/>
</dbReference>
<reference evidence="2 3" key="1">
    <citation type="submission" date="2015-03" db="EMBL/GenBank/DDBJ databases">
        <title>Genome sequencing of Methylobacterium variabile DSM 16961.</title>
        <authorList>
            <person name="Chaudhry V."/>
            <person name="Patil P.B."/>
        </authorList>
    </citation>
    <scope>NUCLEOTIDE SEQUENCE [LARGE SCALE GENOMIC DNA]</scope>
    <source>
        <strain evidence="2 3">DSM 16961</strain>
    </source>
</reference>
<dbReference type="AlphaFoldDB" id="A0A0J6SSC8"/>
<dbReference type="PANTHER" id="PTHR40112">
    <property type="entry name" value="H2HPP ISOMERASE"/>
    <property type="match status" value="1"/>
</dbReference>